<dbReference type="NCBIfam" id="TIGR00009">
    <property type="entry name" value="L28"/>
    <property type="match status" value="1"/>
</dbReference>
<sequence>MALRCQNCNKGIIRGHAVSHAKNRTLRIFSPNLQKLKVFFRGRTKKALLCTSCIKRLKKYGRIGRFSFIKYVSKKEKSIEEKAVLEIKPIKEAVHEKDKKEKKLVMVEKKEEKKEKEVTVKKKELQIEDIVGKKN</sequence>
<keyword evidence="3 5" id="KW-0687">Ribonucleoprotein</keyword>
<evidence type="ECO:0000256" key="1">
    <source>
        <dbReference type="ARBA" id="ARBA00008760"/>
    </source>
</evidence>
<dbReference type="EMBL" id="MFIY01000057">
    <property type="protein sequence ID" value="OGF99334.1"/>
    <property type="molecule type" value="Genomic_DNA"/>
</dbReference>
<dbReference type="InterPro" id="IPR037147">
    <property type="entry name" value="Ribosomal_bL28_sf"/>
</dbReference>
<dbReference type="Gene3D" id="2.30.170.40">
    <property type="entry name" value="Ribosomal protein L28/L24"/>
    <property type="match status" value="1"/>
</dbReference>
<dbReference type="PANTHER" id="PTHR39080">
    <property type="entry name" value="50S RIBOSOMAL PROTEIN L28"/>
    <property type="match status" value="1"/>
</dbReference>
<feature type="coiled-coil region" evidence="6">
    <location>
        <begin position="90"/>
        <end position="126"/>
    </location>
</feature>
<evidence type="ECO:0000256" key="3">
    <source>
        <dbReference type="ARBA" id="ARBA00023274"/>
    </source>
</evidence>
<keyword evidence="2 5" id="KW-0689">Ribosomal protein</keyword>
<gene>
    <name evidence="5" type="primary">rpmB</name>
    <name evidence="7" type="ORF">A2Y99_01730</name>
</gene>
<comment type="similarity">
    <text evidence="1 5">Belongs to the bacterial ribosomal protein bL28 family.</text>
</comment>
<evidence type="ECO:0000256" key="4">
    <source>
        <dbReference type="ARBA" id="ARBA00035174"/>
    </source>
</evidence>
<evidence type="ECO:0000256" key="5">
    <source>
        <dbReference type="HAMAP-Rule" id="MF_00373"/>
    </source>
</evidence>
<dbReference type="PANTHER" id="PTHR39080:SF1">
    <property type="entry name" value="LARGE RIBOSOMAL SUBUNIT PROTEIN BL28A"/>
    <property type="match status" value="1"/>
</dbReference>
<reference evidence="7 8" key="1">
    <citation type="journal article" date="2016" name="Nat. Commun.">
        <title>Thousands of microbial genomes shed light on interconnected biogeochemical processes in an aquifer system.</title>
        <authorList>
            <person name="Anantharaman K."/>
            <person name="Brown C.T."/>
            <person name="Hug L.A."/>
            <person name="Sharon I."/>
            <person name="Castelle C.J."/>
            <person name="Probst A.J."/>
            <person name="Thomas B.C."/>
            <person name="Singh A."/>
            <person name="Wilkins M.J."/>
            <person name="Karaoz U."/>
            <person name="Brodie E.L."/>
            <person name="Williams K.H."/>
            <person name="Hubbard S.S."/>
            <person name="Banfield J.F."/>
        </authorList>
    </citation>
    <scope>NUCLEOTIDE SEQUENCE [LARGE SCALE GENOMIC DNA]</scope>
</reference>
<organism evidence="7 8">
    <name type="scientific">Candidatus Gottesmanbacteria bacterium RBG_13_37_7</name>
    <dbReference type="NCBI Taxonomy" id="1798369"/>
    <lineage>
        <taxon>Bacteria</taxon>
        <taxon>Candidatus Gottesmaniibacteriota</taxon>
    </lineage>
</organism>
<name>A0A1F5YGP6_9BACT</name>
<evidence type="ECO:0000256" key="2">
    <source>
        <dbReference type="ARBA" id="ARBA00022980"/>
    </source>
</evidence>
<evidence type="ECO:0000313" key="8">
    <source>
        <dbReference type="Proteomes" id="UP000178230"/>
    </source>
</evidence>
<dbReference type="AlphaFoldDB" id="A0A1F5YGP6"/>
<accession>A0A1F5YGP6</accession>
<dbReference type="GO" id="GO:0003735">
    <property type="term" value="F:structural constituent of ribosome"/>
    <property type="evidence" value="ECO:0007669"/>
    <property type="project" value="InterPro"/>
</dbReference>
<proteinExistence type="inferred from homology"/>
<dbReference type="InterPro" id="IPR034704">
    <property type="entry name" value="Ribosomal_bL28/bL31-like_sf"/>
</dbReference>
<protein>
    <recommendedName>
        <fullName evidence="4 5">Large ribosomal subunit protein bL28</fullName>
    </recommendedName>
</protein>
<dbReference type="HAMAP" id="MF_00373">
    <property type="entry name" value="Ribosomal_bL28"/>
    <property type="match status" value="1"/>
</dbReference>
<keyword evidence="6" id="KW-0175">Coiled coil</keyword>
<dbReference type="SUPFAM" id="SSF143800">
    <property type="entry name" value="L28p-like"/>
    <property type="match status" value="1"/>
</dbReference>
<evidence type="ECO:0000256" key="6">
    <source>
        <dbReference type="SAM" id="Coils"/>
    </source>
</evidence>
<dbReference type="Proteomes" id="UP000178230">
    <property type="component" value="Unassembled WGS sequence"/>
</dbReference>
<dbReference type="InterPro" id="IPR050096">
    <property type="entry name" value="Bacterial_rp_bL28"/>
</dbReference>
<dbReference type="InterPro" id="IPR001383">
    <property type="entry name" value="Ribosomal_bL28_bact-type"/>
</dbReference>
<dbReference type="GO" id="GO:0005840">
    <property type="term" value="C:ribosome"/>
    <property type="evidence" value="ECO:0007669"/>
    <property type="project" value="UniProtKB-KW"/>
</dbReference>
<evidence type="ECO:0000313" key="7">
    <source>
        <dbReference type="EMBL" id="OGF99334.1"/>
    </source>
</evidence>
<dbReference type="GO" id="GO:1990904">
    <property type="term" value="C:ribonucleoprotein complex"/>
    <property type="evidence" value="ECO:0007669"/>
    <property type="project" value="UniProtKB-KW"/>
</dbReference>
<dbReference type="InterPro" id="IPR026569">
    <property type="entry name" value="Ribosomal_bL28"/>
</dbReference>
<comment type="caution">
    <text evidence="7">The sequence shown here is derived from an EMBL/GenBank/DDBJ whole genome shotgun (WGS) entry which is preliminary data.</text>
</comment>
<dbReference type="Pfam" id="PF00830">
    <property type="entry name" value="Ribosomal_L28"/>
    <property type="match status" value="1"/>
</dbReference>
<dbReference type="GO" id="GO:0006412">
    <property type="term" value="P:translation"/>
    <property type="evidence" value="ECO:0007669"/>
    <property type="project" value="UniProtKB-UniRule"/>
</dbReference>